<feature type="compositionally biased region" description="Basic and acidic residues" evidence="5">
    <location>
        <begin position="844"/>
        <end position="854"/>
    </location>
</feature>
<feature type="region of interest" description="Disordered" evidence="5">
    <location>
        <begin position="827"/>
        <end position="857"/>
    </location>
</feature>
<protein>
    <recommendedName>
        <fullName evidence="6">PHD-type domain-containing protein</fullName>
    </recommendedName>
</protein>
<keyword evidence="8" id="KW-1185">Reference proteome</keyword>
<dbReference type="GO" id="GO:0008270">
    <property type="term" value="F:zinc ion binding"/>
    <property type="evidence" value="ECO:0007669"/>
    <property type="project" value="UniProtKB-KW"/>
</dbReference>
<keyword evidence="2 4" id="KW-0863">Zinc-finger</keyword>
<evidence type="ECO:0000256" key="2">
    <source>
        <dbReference type="ARBA" id="ARBA00022771"/>
    </source>
</evidence>
<dbReference type="InterPro" id="IPR013087">
    <property type="entry name" value="Znf_C2H2_type"/>
</dbReference>
<feature type="compositionally biased region" description="Basic and acidic residues" evidence="5">
    <location>
        <begin position="782"/>
        <end position="798"/>
    </location>
</feature>
<evidence type="ECO:0000256" key="5">
    <source>
        <dbReference type="SAM" id="MobiDB-lite"/>
    </source>
</evidence>
<evidence type="ECO:0000259" key="6">
    <source>
        <dbReference type="PROSITE" id="PS50016"/>
    </source>
</evidence>
<sequence>MTVAGPARLSAFADQAGSEVKDPREQQSEQNLDPAGSTEDVSQISSLCHRCLASYQDLTENIRDTEVEYAIERGFNRDEKLMDSQDAKARFRAWAVNIAALQKIHLRSSLDFRLKDAAELRQRIVKILEELVKSLENASSIVSGNVENRTWKLGYISDSEDSEDSEGDEQYPQTSELDQRFSALNATNTNLMKLSMIIRNSPSRDDYLKAASRYNFDSRYDIGHVKEKHGPAKGSKDWLLERLGKGITRRRQFLKYREEHHGKLARDWDTVEEEKAPDRTVALTKATTFVDISSVTPQSQPRPDSDGGGSLGTQTSYEQTVAGENAVNKLSVPPPPNMAFEGIPFEYGKHFQCPYCFTEQIVKNKAAWKKHVFRDLRPYVCTFKECNLKMFSSRNEWFMHELQNHRRHWICIICATYFNYRTVFSDHLETKHQVSTSDPQFGALTLQSEEAVDTIPADACPLCDEWEETLVDPKQDARRAFLNDGQDVKPYGTLKQFRRHMGRHMEQLALFALPMAENEDLEDDSASGHNEDSVNSASVQVYDDDDDGGGETSALHGDGIGKTMFAEEQNSNVSSVIPQPPPRPDSDGGGSFGSQTSYDQTVAGESLVNKLYDPVREYVKSLTEDFRNAGMDEEEIELAFLRPENHADGPGYTRLARRHISPKNLKHHGIKYEIDADPDYLLIKRWVFEYDQTVVLDHIYDLRRRRVQNTGQATMSAASSSQPAEEPRADYDRSQNAPNEDEDVLLEKDLLPALTGERSSGKPMPVPVQDRSLSFGNRLLKPSRDLFPDDKERRRNTDLYDKAPAEHLLPPDLDDIETRYNSGVDVAGDGLNLADLDEDDEDEHEARLQEEESPKPALRFGQVAHTQREKQMQQAQKKHEALKFQTMGNATASGSVYDEVDEEGNIIDPDEPRYCLCNRVSFGTMIGCENGDCEKEWFHLECVGLKEAPPRTTKWYCPDCRLIMKPGLATPDQESGETEAEAFPKGLHSVAERMREGAEMSQATLLAAERNTHAMEEASLEAQQARIAATQIKKGMDDMDAGEF</sequence>
<feature type="region of interest" description="Disordered" evidence="5">
    <location>
        <begin position="777"/>
        <end position="798"/>
    </location>
</feature>
<dbReference type="EMBL" id="KZ613493">
    <property type="protein sequence ID" value="PMD18569.1"/>
    <property type="molecule type" value="Genomic_DNA"/>
</dbReference>
<dbReference type="InterPro" id="IPR013083">
    <property type="entry name" value="Znf_RING/FYVE/PHD"/>
</dbReference>
<dbReference type="CDD" id="cd15505">
    <property type="entry name" value="PHD_ING"/>
    <property type="match status" value="1"/>
</dbReference>
<dbReference type="InterPro" id="IPR011011">
    <property type="entry name" value="Znf_FYVE_PHD"/>
</dbReference>
<evidence type="ECO:0000256" key="1">
    <source>
        <dbReference type="ARBA" id="ARBA00022723"/>
    </source>
</evidence>
<feature type="region of interest" description="Disordered" evidence="5">
    <location>
        <begin position="292"/>
        <end position="315"/>
    </location>
</feature>
<dbReference type="SUPFAM" id="SSF57903">
    <property type="entry name" value="FYVE/PHD zinc finger"/>
    <property type="match status" value="1"/>
</dbReference>
<dbReference type="Gene3D" id="3.30.40.10">
    <property type="entry name" value="Zinc/RING finger domain, C3HC4 (zinc finger)"/>
    <property type="match status" value="1"/>
</dbReference>
<name>A0A2J6PX15_9HELO</name>
<dbReference type="InterPro" id="IPR058925">
    <property type="entry name" value="zf-C2H2_AcuF"/>
</dbReference>
<accession>A0A2J6PX15</accession>
<dbReference type="PROSITE" id="PS00028">
    <property type="entry name" value="ZINC_FINGER_C2H2_1"/>
    <property type="match status" value="1"/>
</dbReference>
<feature type="region of interest" description="Disordered" evidence="5">
    <location>
        <begin position="711"/>
        <end position="744"/>
    </location>
</feature>
<dbReference type="Pfam" id="PF26082">
    <property type="entry name" value="zf-C2H2_AcuF"/>
    <property type="match status" value="1"/>
</dbReference>
<feature type="region of interest" description="Disordered" evidence="5">
    <location>
        <begin position="157"/>
        <end position="177"/>
    </location>
</feature>
<dbReference type="PANTHER" id="PTHR35391">
    <property type="entry name" value="C2H2-TYPE DOMAIN-CONTAINING PROTEIN-RELATED"/>
    <property type="match status" value="1"/>
</dbReference>
<dbReference type="AlphaFoldDB" id="A0A2J6PX15"/>
<feature type="compositionally biased region" description="Polar residues" evidence="5">
    <location>
        <begin position="292"/>
        <end position="302"/>
    </location>
</feature>
<feature type="domain" description="PHD-type" evidence="6">
    <location>
        <begin position="912"/>
        <end position="963"/>
    </location>
</feature>
<reference evidence="7 8" key="1">
    <citation type="submission" date="2016-05" db="EMBL/GenBank/DDBJ databases">
        <title>A degradative enzymes factory behind the ericoid mycorrhizal symbiosis.</title>
        <authorList>
            <consortium name="DOE Joint Genome Institute"/>
            <person name="Martino E."/>
            <person name="Morin E."/>
            <person name="Grelet G."/>
            <person name="Kuo A."/>
            <person name="Kohler A."/>
            <person name="Daghino S."/>
            <person name="Barry K."/>
            <person name="Choi C."/>
            <person name="Cichocki N."/>
            <person name="Clum A."/>
            <person name="Copeland A."/>
            <person name="Hainaut M."/>
            <person name="Haridas S."/>
            <person name="Labutti K."/>
            <person name="Lindquist E."/>
            <person name="Lipzen A."/>
            <person name="Khouja H.-R."/>
            <person name="Murat C."/>
            <person name="Ohm R."/>
            <person name="Olson A."/>
            <person name="Spatafora J."/>
            <person name="Veneault-Fourrey C."/>
            <person name="Henrissat B."/>
            <person name="Grigoriev I."/>
            <person name="Martin F."/>
            <person name="Perotto S."/>
        </authorList>
    </citation>
    <scope>NUCLEOTIDE SEQUENCE [LARGE SCALE GENOMIC DNA]</scope>
    <source>
        <strain evidence="7 8">UAMH 7357</strain>
    </source>
</reference>
<dbReference type="PROSITE" id="PS01359">
    <property type="entry name" value="ZF_PHD_1"/>
    <property type="match status" value="1"/>
</dbReference>
<evidence type="ECO:0000313" key="7">
    <source>
        <dbReference type="EMBL" id="PMD18569.1"/>
    </source>
</evidence>
<keyword evidence="3" id="KW-0862">Zinc</keyword>
<dbReference type="STRING" id="1745343.A0A2J6PX15"/>
<organism evidence="7 8">
    <name type="scientific">Hyaloscypha hepaticicola</name>
    <dbReference type="NCBI Taxonomy" id="2082293"/>
    <lineage>
        <taxon>Eukaryota</taxon>
        <taxon>Fungi</taxon>
        <taxon>Dikarya</taxon>
        <taxon>Ascomycota</taxon>
        <taxon>Pezizomycotina</taxon>
        <taxon>Leotiomycetes</taxon>
        <taxon>Helotiales</taxon>
        <taxon>Hyaloscyphaceae</taxon>
        <taxon>Hyaloscypha</taxon>
    </lineage>
</organism>
<evidence type="ECO:0000256" key="4">
    <source>
        <dbReference type="PROSITE-ProRule" id="PRU00146"/>
    </source>
</evidence>
<dbReference type="InterPro" id="IPR019786">
    <property type="entry name" value="Zinc_finger_PHD-type_CS"/>
</dbReference>
<dbReference type="PANTHER" id="PTHR35391:SF7">
    <property type="entry name" value="C2H2-TYPE DOMAIN-CONTAINING PROTEIN"/>
    <property type="match status" value="1"/>
</dbReference>
<evidence type="ECO:0000256" key="3">
    <source>
        <dbReference type="ARBA" id="ARBA00022833"/>
    </source>
</evidence>
<dbReference type="PROSITE" id="PS50016">
    <property type="entry name" value="ZF_PHD_2"/>
    <property type="match status" value="1"/>
</dbReference>
<proteinExistence type="predicted"/>
<dbReference type="InterPro" id="IPR001965">
    <property type="entry name" value="Znf_PHD"/>
</dbReference>
<keyword evidence="1" id="KW-0479">Metal-binding</keyword>
<dbReference type="SMART" id="SM00249">
    <property type="entry name" value="PHD"/>
    <property type="match status" value="1"/>
</dbReference>
<evidence type="ECO:0000313" key="8">
    <source>
        <dbReference type="Proteomes" id="UP000235672"/>
    </source>
</evidence>
<feature type="compositionally biased region" description="Acidic residues" evidence="5">
    <location>
        <begin position="158"/>
        <end position="169"/>
    </location>
</feature>
<dbReference type="Proteomes" id="UP000235672">
    <property type="component" value="Unassembled WGS sequence"/>
</dbReference>
<feature type="region of interest" description="Disordered" evidence="5">
    <location>
        <begin position="569"/>
        <end position="597"/>
    </location>
</feature>
<dbReference type="InterPro" id="IPR019787">
    <property type="entry name" value="Znf_PHD-finger"/>
</dbReference>
<feature type="region of interest" description="Disordered" evidence="5">
    <location>
        <begin position="1"/>
        <end position="39"/>
    </location>
</feature>
<dbReference type="SMART" id="SM00355">
    <property type="entry name" value="ZnF_C2H2"/>
    <property type="match status" value="2"/>
</dbReference>
<dbReference type="OrthoDB" id="6133115at2759"/>
<gene>
    <name evidence="7" type="ORF">NA56DRAFT_240721</name>
</gene>